<feature type="compositionally biased region" description="Basic and acidic residues" evidence="2">
    <location>
        <begin position="500"/>
        <end position="516"/>
    </location>
</feature>
<feature type="compositionally biased region" description="Basic and acidic residues" evidence="2">
    <location>
        <begin position="202"/>
        <end position="214"/>
    </location>
</feature>
<dbReference type="EMBL" id="QTUC01000001">
    <property type="protein sequence ID" value="REF35187.1"/>
    <property type="molecule type" value="Genomic_DNA"/>
</dbReference>
<dbReference type="Gene3D" id="2.70.70.10">
    <property type="entry name" value="Glucose Permease (Domain IIA)"/>
    <property type="match status" value="1"/>
</dbReference>
<evidence type="ECO:0000313" key="5">
    <source>
        <dbReference type="Proteomes" id="UP000256485"/>
    </source>
</evidence>
<dbReference type="SUPFAM" id="SSF51261">
    <property type="entry name" value="Duplicated hybrid motif"/>
    <property type="match status" value="1"/>
</dbReference>
<dbReference type="PANTHER" id="PTHR21666">
    <property type="entry name" value="PEPTIDASE-RELATED"/>
    <property type="match status" value="1"/>
</dbReference>
<dbReference type="Proteomes" id="UP000256485">
    <property type="component" value="Unassembled WGS sequence"/>
</dbReference>
<keyword evidence="1" id="KW-0732">Signal</keyword>
<evidence type="ECO:0000256" key="2">
    <source>
        <dbReference type="SAM" id="MobiDB-lite"/>
    </source>
</evidence>
<feature type="domain" description="M23ase beta-sheet core" evidence="3">
    <location>
        <begin position="318"/>
        <end position="411"/>
    </location>
</feature>
<feature type="compositionally biased region" description="Basic residues" evidence="2">
    <location>
        <begin position="230"/>
        <end position="242"/>
    </location>
</feature>
<dbReference type="InterPro" id="IPR050570">
    <property type="entry name" value="Cell_wall_metabolism_enzyme"/>
</dbReference>
<dbReference type="AlphaFoldDB" id="A0A3D9V0Z8"/>
<accession>A0A3D9V0Z8</accession>
<sequence>MLTSNARRDKRACVVLSSPVAGFPPICPPGDTVSPGTPCAARCGEPSQSVARTSEDPTNRRARAAELPAKVYSIAVDRPARRGVAAMSQGADSSPSRGPHLHGVHAGLRSLTSPLSTASPDRVVVHTSPHPTWRHRHVPLTITSMTIPAQRSPVVTSWRHRPLPTNRWLPPPQGCWPRPRAGKPSQPSRCPGPRRRWWRRPSTADRPDQGERSQEGAGATNGDSGGPASRSRRQSQRRRGTRSRLVGAIGAAVVALLGPTGPAEPAHAAVTTGHALSTSADRSSSTDGARSTVTWTWPLSPPQIERLFDPPSHPWGAGHRGVDLAGAEGQAVRSAGAGVVVYAGLLAGRGVVSVSHGALRTTYEPVAPAVRAGTRVAAGSVLGTLTTDRSHCQHMACLHWGLRQGDRYLDPLSLIATGPPRLLPHLGQDRLPRASPVRVIRSGGRASAHEATAPGVSTAISSPAPGSRRLEDDRSAVSEAHSATRAAAVTAPARASRGRSGAELEDQPREPDRDSGTRSLTAFIGGVVAGAATATLVVRAMNARRLPWENPTPRPPTSPGAVTSADSTVVPLRRSERPPTVAV</sequence>
<evidence type="ECO:0000259" key="3">
    <source>
        <dbReference type="Pfam" id="PF01551"/>
    </source>
</evidence>
<protein>
    <submittedName>
        <fullName evidence="4">Peptidase M23-like protein</fullName>
    </submittedName>
</protein>
<feature type="compositionally biased region" description="Polar residues" evidence="2">
    <location>
        <begin position="274"/>
        <end position="294"/>
    </location>
</feature>
<dbReference type="GO" id="GO:0004222">
    <property type="term" value="F:metalloendopeptidase activity"/>
    <property type="evidence" value="ECO:0007669"/>
    <property type="project" value="TreeGrafter"/>
</dbReference>
<evidence type="ECO:0000313" key="4">
    <source>
        <dbReference type="EMBL" id="REF35187.1"/>
    </source>
</evidence>
<dbReference type="InterPro" id="IPR016047">
    <property type="entry name" value="M23ase_b-sheet_dom"/>
</dbReference>
<proteinExistence type="predicted"/>
<feature type="region of interest" description="Disordered" evidence="2">
    <location>
        <begin position="547"/>
        <end position="583"/>
    </location>
</feature>
<feature type="region of interest" description="Disordered" evidence="2">
    <location>
        <begin position="153"/>
        <end position="244"/>
    </location>
</feature>
<keyword evidence="5" id="KW-1185">Reference proteome</keyword>
<comment type="caution">
    <text evidence="4">The sequence shown here is derived from an EMBL/GenBank/DDBJ whole genome shotgun (WGS) entry which is preliminary data.</text>
</comment>
<dbReference type="InterPro" id="IPR011055">
    <property type="entry name" value="Dup_hybrid_motif"/>
</dbReference>
<dbReference type="Pfam" id="PF01551">
    <property type="entry name" value="Peptidase_M23"/>
    <property type="match status" value="1"/>
</dbReference>
<gene>
    <name evidence="4" type="ORF">DFJ64_0559</name>
</gene>
<reference evidence="4 5" key="1">
    <citation type="submission" date="2018-08" db="EMBL/GenBank/DDBJ databases">
        <title>Sequencing the genomes of 1000 actinobacteria strains.</title>
        <authorList>
            <person name="Klenk H.-P."/>
        </authorList>
    </citation>
    <scope>NUCLEOTIDE SEQUENCE [LARGE SCALE GENOMIC DNA]</scope>
    <source>
        <strain evidence="4 5">DSM 22891</strain>
    </source>
</reference>
<name>A0A3D9V0Z8_THECX</name>
<evidence type="ECO:0000256" key="1">
    <source>
        <dbReference type="ARBA" id="ARBA00022729"/>
    </source>
</evidence>
<feature type="region of interest" description="Disordered" evidence="2">
    <location>
        <begin position="264"/>
        <end position="294"/>
    </location>
</feature>
<dbReference type="CDD" id="cd12797">
    <property type="entry name" value="M23_peptidase"/>
    <property type="match status" value="1"/>
</dbReference>
<feature type="compositionally biased region" description="Low complexity" evidence="2">
    <location>
        <begin position="477"/>
        <end position="499"/>
    </location>
</feature>
<dbReference type="PANTHER" id="PTHR21666:SF289">
    <property type="entry name" value="L-ALA--D-GLU ENDOPEPTIDASE"/>
    <property type="match status" value="1"/>
</dbReference>
<feature type="region of interest" description="Disordered" evidence="2">
    <location>
        <begin position="441"/>
        <end position="518"/>
    </location>
</feature>
<organism evidence="4 5">
    <name type="scientific">Thermasporomyces composti</name>
    <dbReference type="NCBI Taxonomy" id="696763"/>
    <lineage>
        <taxon>Bacteria</taxon>
        <taxon>Bacillati</taxon>
        <taxon>Actinomycetota</taxon>
        <taxon>Actinomycetes</taxon>
        <taxon>Propionibacteriales</taxon>
        <taxon>Nocardioidaceae</taxon>
        <taxon>Thermasporomyces</taxon>
    </lineage>
</organism>